<reference evidence="2" key="1">
    <citation type="submission" date="2016-10" db="EMBL/GenBank/DDBJ databases">
        <authorList>
            <person name="Varghese N."/>
            <person name="Submissions S."/>
        </authorList>
    </citation>
    <scope>NUCLEOTIDE SEQUENCE [LARGE SCALE GENOMIC DNA]</scope>
    <source>
        <strain evidence="2">OR362-8,ATCC BAA-1266,JCM 13504</strain>
    </source>
</reference>
<evidence type="ECO:0000313" key="1">
    <source>
        <dbReference type="EMBL" id="SFQ84150.1"/>
    </source>
</evidence>
<dbReference type="EMBL" id="FOXS01000015">
    <property type="protein sequence ID" value="SFQ84150.1"/>
    <property type="molecule type" value="Genomic_DNA"/>
</dbReference>
<sequence length="128" mass="15658">YLYWQHRGHTFVKQMDCCRNHRAVPTTSEAFDFYFQHRQVLEQGPQFYRDLQRYNREHPDKPRFLPSGPIHDDVRYVRLATGAHELEARVWAGEYDPQGKPLFLDYPWRRKQWEWTNRLEQLPVVFGH</sequence>
<keyword evidence="2" id="KW-1185">Reference proteome</keyword>
<evidence type="ECO:0000313" key="2">
    <source>
        <dbReference type="Proteomes" id="UP000199029"/>
    </source>
</evidence>
<dbReference type="AlphaFoldDB" id="A0A1I6BTA8"/>
<organism evidence="1 2">
    <name type="scientific">Hymenobacter arizonensis</name>
    <name type="common">Siccationidurans arizonensis</name>
    <dbReference type="NCBI Taxonomy" id="1227077"/>
    <lineage>
        <taxon>Bacteria</taxon>
        <taxon>Pseudomonadati</taxon>
        <taxon>Bacteroidota</taxon>
        <taxon>Cytophagia</taxon>
        <taxon>Cytophagales</taxon>
        <taxon>Hymenobacteraceae</taxon>
        <taxon>Hymenobacter</taxon>
    </lineage>
</organism>
<accession>A0A1I6BTA8</accession>
<protein>
    <submittedName>
        <fullName evidence="1">Uncharacterized protein</fullName>
    </submittedName>
</protein>
<proteinExistence type="predicted"/>
<gene>
    <name evidence="1" type="ORF">SAMN04515668_5077</name>
</gene>
<feature type="non-terminal residue" evidence="1">
    <location>
        <position position="1"/>
    </location>
</feature>
<dbReference type="Proteomes" id="UP000199029">
    <property type="component" value="Unassembled WGS sequence"/>
</dbReference>
<name>A0A1I6BTA8_HYMAR</name>
<dbReference type="RefSeq" id="WP_177204922.1">
    <property type="nucleotide sequence ID" value="NZ_FOXS01000015.1"/>
</dbReference>